<dbReference type="EMBL" id="MKGN01000011">
    <property type="protein sequence ID" value="PHN16286.1"/>
    <property type="molecule type" value="Genomic_DNA"/>
</dbReference>
<dbReference type="InterPro" id="IPR036010">
    <property type="entry name" value="2Fe-2S_ferredoxin-like_sf"/>
</dbReference>
<protein>
    <submittedName>
        <fullName evidence="2">2Fe-2S ferredoxin</fullName>
    </submittedName>
</protein>
<dbReference type="Gene3D" id="3.10.20.30">
    <property type="match status" value="1"/>
</dbReference>
<dbReference type="InterPro" id="IPR012675">
    <property type="entry name" value="Beta-grasp_dom_sf"/>
</dbReference>
<evidence type="ECO:0000313" key="2">
    <source>
        <dbReference type="EMBL" id="PHN16286.1"/>
    </source>
</evidence>
<reference evidence="2 3" key="1">
    <citation type="journal article" date="2017" name="ISME J.">
        <title>Tremblaya phenacola PPER: an evolutionary beta-gammaproteobacterium collage.</title>
        <authorList>
            <person name="Gil R."/>
            <person name="Vargas-Chavez C."/>
            <person name="Lopez-Madrigal S."/>
            <person name="Santos-Garcia D."/>
            <person name="Latorre A."/>
            <person name="Moya A."/>
        </authorList>
    </citation>
    <scope>NUCLEOTIDE SEQUENCE [LARGE SCALE GENOMIC DNA]</scope>
    <source>
        <strain evidence="2 3">PPER</strain>
    </source>
</reference>
<organism evidence="2 3">
    <name type="scientific">Candidatus Tremblayella phenacoccinincola</name>
    <dbReference type="NCBI Taxonomy" id="1010676"/>
    <lineage>
        <taxon>Bacteria</taxon>
        <taxon>Pseudomonadati</taxon>
        <taxon>Pseudomonadota</taxon>
        <taxon>Betaproteobacteria</taxon>
        <taxon>Candidatus Tremblayella</taxon>
    </lineage>
</organism>
<proteinExistence type="predicted"/>
<dbReference type="OrthoDB" id="9793027at2"/>
<dbReference type="Pfam" id="PF00111">
    <property type="entry name" value="Fer2"/>
    <property type="match status" value="1"/>
</dbReference>
<sequence length="92" mass="9797">MITLIVLPNIYLCPLGLLLTAVGDTSLCDLMLNEGINVPHLCGKACVCSSCIINIKQGAEAIRIATNSEKALLVTNRSDSRLSCQSYLGKVC</sequence>
<evidence type="ECO:0000259" key="1">
    <source>
        <dbReference type="Pfam" id="PF00111"/>
    </source>
</evidence>
<feature type="domain" description="2Fe-2S ferredoxin-type" evidence="1">
    <location>
        <begin position="22"/>
        <end position="88"/>
    </location>
</feature>
<comment type="caution">
    <text evidence="2">The sequence shown here is derived from an EMBL/GenBank/DDBJ whole genome shotgun (WGS) entry which is preliminary data.</text>
</comment>
<dbReference type="InterPro" id="IPR001041">
    <property type="entry name" value="2Fe-2S_ferredoxin-type"/>
</dbReference>
<dbReference type="GO" id="GO:0051536">
    <property type="term" value="F:iron-sulfur cluster binding"/>
    <property type="evidence" value="ECO:0007669"/>
    <property type="project" value="InterPro"/>
</dbReference>
<evidence type="ECO:0000313" key="3">
    <source>
        <dbReference type="Proteomes" id="UP000222818"/>
    </source>
</evidence>
<name>A0A2G0V734_9PROT</name>
<dbReference type="Proteomes" id="UP000222818">
    <property type="component" value="Unassembled WGS sequence"/>
</dbReference>
<keyword evidence="3" id="KW-1185">Reference proteome</keyword>
<dbReference type="AlphaFoldDB" id="A0A2G0V734"/>
<gene>
    <name evidence="2" type="primary">fdx</name>
    <name evidence="2" type="ORF">TPPER_00108</name>
</gene>
<dbReference type="RefSeq" id="WP_099336846.1">
    <property type="nucleotide sequence ID" value="NZ_MKGN01000011.1"/>
</dbReference>
<accession>A0A2G0V734</accession>
<dbReference type="SUPFAM" id="SSF54292">
    <property type="entry name" value="2Fe-2S ferredoxin-like"/>
    <property type="match status" value="1"/>
</dbReference>